<comment type="caution">
    <text evidence="2">The sequence shown here is derived from an EMBL/GenBank/DDBJ whole genome shotgun (WGS) entry which is preliminary data.</text>
</comment>
<dbReference type="Proteomes" id="UP000297729">
    <property type="component" value="Unassembled WGS sequence"/>
</dbReference>
<accession>A0A4Y9S5M2</accession>
<dbReference type="PANTHER" id="PTHR34322:SF2">
    <property type="entry name" value="TRANSPOSASE IS200-LIKE DOMAIN-CONTAINING PROTEIN"/>
    <property type="match status" value="1"/>
</dbReference>
<keyword evidence="3" id="KW-1185">Reference proteome</keyword>
<dbReference type="Pfam" id="PF01797">
    <property type="entry name" value="Y1_Tnp"/>
    <property type="match status" value="1"/>
</dbReference>
<dbReference type="GO" id="GO:0006313">
    <property type="term" value="P:DNA transposition"/>
    <property type="evidence" value="ECO:0007669"/>
    <property type="project" value="InterPro"/>
</dbReference>
<protein>
    <submittedName>
        <fullName evidence="2">Transposase</fullName>
    </submittedName>
</protein>
<name>A0A4Y9S5M2_9BURK</name>
<evidence type="ECO:0000313" key="3">
    <source>
        <dbReference type="Proteomes" id="UP000297729"/>
    </source>
</evidence>
<reference evidence="2 3" key="1">
    <citation type="submission" date="2019-03" db="EMBL/GenBank/DDBJ databases">
        <title>Draft Genome Sequence of Duganella callidus sp. nov., a Novel Duganella Species Isolated from Cultivated Soil.</title>
        <authorList>
            <person name="Raths R."/>
            <person name="Peta V."/>
            <person name="Bucking H."/>
        </authorList>
    </citation>
    <scope>NUCLEOTIDE SEQUENCE [LARGE SCALE GENOMIC DNA]</scope>
    <source>
        <strain evidence="2 3">DN04</strain>
    </source>
</reference>
<gene>
    <name evidence="2" type="ORF">E4L98_27635</name>
</gene>
<evidence type="ECO:0000259" key="1">
    <source>
        <dbReference type="SMART" id="SM01321"/>
    </source>
</evidence>
<dbReference type="PANTHER" id="PTHR34322">
    <property type="entry name" value="TRANSPOSASE, Y1_TNP DOMAIN-CONTAINING"/>
    <property type="match status" value="1"/>
</dbReference>
<organism evidence="2 3">
    <name type="scientific">Duganella callida</name>
    <dbReference type="NCBI Taxonomy" id="2561932"/>
    <lineage>
        <taxon>Bacteria</taxon>
        <taxon>Pseudomonadati</taxon>
        <taxon>Pseudomonadota</taxon>
        <taxon>Betaproteobacteria</taxon>
        <taxon>Burkholderiales</taxon>
        <taxon>Oxalobacteraceae</taxon>
        <taxon>Telluria group</taxon>
        <taxon>Duganella</taxon>
    </lineage>
</organism>
<dbReference type="EMBL" id="SPVG01000264">
    <property type="protein sequence ID" value="TFW14788.1"/>
    <property type="molecule type" value="Genomic_DNA"/>
</dbReference>
<proteinExistence type="predicted"/>
<dbReference type="InterPro" id="IPR036515">
    <property type="entry name" value="Transposase_17_sf"/>
</dbReference>
<dbReference type="SUPFAM" id="SSF143422">
    <property type="entry name" value="Transposase IS200-like"/>
    <property type="match status" value="1"/>
</dbReference>
<dbReference type="Gene3D" id="3.30.70.1290">
    <property type="entry name" value="Transposase IS200-like"/>
    <property type="match status" value="1"/>
</dbReference>
<dbReference type="AlphaFoldDB" id="A0A4Y9S5M2"/>
<dbReference type="GO" id="GO:0003677">
    <property type="term" value="F:DNA binding"/>
    <property type="evidence" value="ECO:0007669"/>
    <property type="project" value="InterPro"/>
</dbReference>
<sequence length="283" mass="32294">MARPRRLQFADALYHVTSRGDRKSQIYRNDGDRLTWLNILDAVCAQYEFTVYAYCLMGNHYHLLVRTAQANLDQGMRQLNGVYSQYFNRHHELVGHLFQGRYHAVVVDADSYLLELARYVVLNPVRAGLAARPGDWFWSSYNHTQGVSAAPSWLDVEWLLSAFDIDPEAARSKYANFVVAGVGLASPLQQVHRQLILGPDSYIEKLRQPTSLRHSEGISKLHQGALALPLQDYQEKFPNRDEAIAHAYLSRAYAIMEIARHFRVSRATVDRALKKHRAKPSSS</sequence>
<feature type="domain" description="Transposase IS200-like" evidence="1">
    <location>
        <begin position="9"/>
        <end position="123"/>
    </location>
</feature>
<dbReference type="GO" id="GO:0004803">
    <property type="term" value="F:transposase activity"/>
    <property type="evidence" value="ECO:0007669"/>
    <property type="project" value="InterPro"/>
</dbReference>
<dbReference type="RefSeq" id="WP_135204752.1">
    <property type="nucleotide sequence ID" value="NZ_SPVG01000264.1"/>
</dbReference>
<dbReference type="OrthoDB" id="9814067at2"/>
<dbReference type="InterPro" id="IPR002686">
    <property type="entry name" value="Transposase_17"/>
</dbReference>
<evidence type="ECO:0000313" key="2">
    <source>
        <dbReference type="EMBL" id="TFW14788.1"/>
    </source>
</evidence>
<dbReference type="SMART" id="SM01321">
    <property type="entry name" value="Y1_Tnp"/>
    <property type="match status" value="1"/>
</dbReference>